<dbReference type="PANTHER" id="PTHR18914:SF30">
    <property type="entry name" value="VINCULIN_ALPHA-CATENIN FAMILY MEMBER 1"/>
    <property type="match status" value="1"/>
</dbReference>
<dbReference type="GO" id="GO:0005737">
    <property type="term" value="C:cytoplasm"/>
    <property type="evidence" value="ECO:0007669"/>
    <property type="project" value="UniProtKB-SubCell"/>
</dbReference>
<evidence type="ECO:0000256" key="4">
    <source>
        <dbReference type="SAM" id="MobiDB-lite"/>
    </source>
</evidence>
<dbReference type="GO" id="GO:0016342">
    <property type="term" value="C:catenin complex"/>
    <property type="evidence" value="ECO:0007669"/>
    <property type="project" value="TreeGrafter"/>
</dbReference>
<dbReference type="GO" id="GO:0016477">
    <property type="term" value="P:cell migration"/>
    <property type="evidence" value="ECO:0007669"/>
    <property type="project" value="TreeGrafter"/>
</dbReference>
<dbReference type="GO" id="GO:0005912">
    <property type="term" value="C:adherens junction"/>
    <property type="evidence" value="ECO:0007669"/>
    <property type="project" value="TreeGrafter"/>
</dbReference>
<dbReference type="GO" id="GO:0008013">
    <property type="term" value="F:beta-catenin binding"/>
    <property type="evidence" value="ECO:0007669"/>
    <property type="project" value="TreeGrafter"/>
</dbReference>
<dbReference type="GO" id="GO:0098609">
    <property type="term" value="P:cell-cell adhesion"/>
    <property type="evidence" value="ECO:0007669"/>
    <property type="project" value="TreeGrafter"/>
</dbReference>
<proteinExistence type="inferred from homology"/>
<dbReference type="EMBL" id="REGW02000021">
    <property type="protein sequence ID" value="KAE8280495.1"/>
    <property type="molecule type" value="Genomic_DNA"/>
</dbReference>
<evidence type="ECO:0000313" key="5">
    <source>
        <dbReference type="EMBL" id="KAE8280495.1"/>
    </source>
</evidence>
<comment type="caution">
    <text evidence="5">The sequence shown here is derived from an EMBL/GenBank/DDBJ whole genome shotgun (WGS) entry which is preliminary data.</text>
</comment>
<dbReference type="AlphaFoldDB" id="A0A6G0HMT3"/>
<comment type="similarity">
    <text evidence="2">Belongs to the vinculin/alpha-catenin family.</text>
</comment>
<feature type="compositionally biased region" description="Polar residues" evidence="4">
    <location>
        <begin position="196"/>
        <end position="211"/>
    </location>
</feature>
<comment type="subcellular location">
    <subcellularLocation>
        <location evidence="1">Cytoplasm</location>
    </subcellularLocation>
</comment>
<dbReference type="Gene3D" id="1.20.120.810">
    <property type="entry name" value="Vinculin, Vh2 four-helix bundle"/>
    <property type="match status" value="1"/>
</dbReference>
<accession>A0A6G0HMT3</accession>
<dbReference type="InterPro" id="IPR036723">
    <property type="entry name" value="Alpha-catenin/vinculin-like_sf"/>
</dbReference>
<evidence type="ECO:0000313" key="6">
    <source>
        <dbReference type="Proteomes" id="UP000424527"/>
    </source>
</evidence>
<evidence type="ECO:0000256" key="1">
    <source>
        <dbReference type="ARBA" id="ARBA00004496"/>
    </source>
</evidence>
<evidence type="ECO:0000256" key="3">
    <source>
        <dbReference type="ARBA" id="ARBA00022490"/>
    </source>
</evidence>
<gene>
    <name evidence="5" type="ORF">D5F01_LYC21057</name>
</gene>
<dbReference type="Pfam" id="PF01044">
    <property type="entry name" value="Vinculin"/>
    <property type="match status" value="1"/>
</dbReference>
<name>A0A6G0HMT3_LARCR</name>
<dbReference type="PANTHER" id="PTHR18914">
    <property type="entry name" value="ALPHA CATENIN"/>
    <property type="match status" value="1"/>
</dbReference>
<protein>
    <submittedName>
        <fullName evidence="5">Uncharacterized protein</fullName>
    </submittedName>
</protein>
<keyword evidence="6" id="KW-1185">Reference proteome</keyword>
<sequence>MCDNVEEPEQFSQLERAAQAVAKATENMATVASRQMRETEDEVLYMEMSSLLESVTVSGQHVLLAAQKLNIQPSLTEHREELITATQNVFLGIVKVLLVDDDATVRRVIAAADQVLECLSELGSSSDIKSLLKSFQVFSQALLLLNSLTVERANSLQDPRQTKQLLRFIGDPEEVHLHAAHGHVHNHQTPYKRAGTGSQEIHSGQGAEHSQ</sequence>
<dbReference type="Proteomes" id="UP000424527">
    <property type="component" value="Unassembled WGS sequence"/>
</dbReference>
<organism evidence="5 6">
    <name type="scientific">Larimichthys crocea</name>
    <name type="common">Large yellow croaker</name>
    <name type="synonym">Pseudosciaena crocea</name>
    <dbReference type="NCBI Taxonomy" id="215358"/>
    <lineage>
        <taxon>Eukaryota</taxon>
        <taxon>Metazoa</taxon>
        <taxon>Chordata</taxon>
        <taxon>Craniata</taxon>
        <taxon>Vertebrata</taxon>
        <taxon>Euteleostomi</taxon>
        <taxon>Actinopterygii</taxon>
        <taxon>Neopterygii</taxon>
        <taxon>Teleostei</taxon>
        <taxon>Neoteleostei</taxon>
        <taxon>Acanthomorphata</taxon>
        <taxon>Eupercaria</taxon>
        <taxon>Sciaenidae</taxon>
        <taxon>Larimichthys</taxon>
    </lineage>
</organism>
<feature type="region of interest" description="Disordered" evidence="4">
    <location>
        <begin position="181"/>
        <end position="211"/>
    </location>
</feature>
<evidence type="ECO:0000256" key="2">
    <source>
        <dbReference type="ARBA" id="ARBA00008376"/>
    </source>
</evidence>
<keyword evidence="3" id="KW-0963">Cytoplasm</keyword>
<dbReference type="InterPro" id="IPR006077">
    <property type="entry name" value="Vinculin/catenin"/>
</dbReference>
<dbReference type="GO" id="GO:0051015">
    <property type="term" value="F:actin filament binding"/>
    <property type="evidence" value="ECO:0007669"/>
    <property type="project" value="InterPro"/>
</dbReference>
<reference evidence="5 6" key="1">
    <citation type="submission" date="2019-07" db="EMBL/GenBank/DDBJ databases">
        <title>Chromosome genome assembly for large yellow croaker.</title>
        <authorList>
            <person name="Xiao S."/>
        </authorList>
    </citation>
    <scope>NUCLEOTIDE SEQUENCE [LARGE SCALE GENOMIC DNA]</scope>
    <source>
        <strain evidence="5">JMULYC20181020</strain>
        <tissue evidence="5">Muscle</tissue>
    </source>
</reference>
<dbReference type="SUPFAM" id="SSF47220">
    <property type="entry name" value="alpha-catenin/vinculin-like"/>
    <property type="match status" value="1"/>
</dbReference>